<dbReference type="KEGG" id="bfn:OI25_7612"/>
<organism evidence="1 2">
    <name type="scientific">Paraburkholderia fungorum</name>
    <dbReference type="NCBI Taxonomy" id="134537"/>
    <lineage>
        <taxon>Bacteria</taxon>
        <taxon>Pseudomonadati</taxon>
        <taxon>Pseudomonadota</taxon>
        <taxon>Betaproteobacteria</taxon>
        <taxon>Burkholderiales</taxon>
        <taxon>Burkholderiaceae</taxon>
        <taxon>Paraburkholderia</taxon>
    </lineage>
</organism>
<proteinExistence type="predicted"/>
<dbReference type="AlphaFoldDB" id="A0AAU8ST74"/>
<evidence type="ECO:0000313" key="1">
    <source>
        <dbReference type="EMBL" id="AJZ56775.1"/>
    </source>
</evidence>
<dbReference type="RefSeq" id="WP_046565144.1">
    <property type="nucleotide sequence ID" value="NZ_CAKZHR010000034.1"/>
</dbReference>
<gene>
    <name evidence="1" type="ORF">OI25_7612</name>
</gene>
<evidence type="ECO:0000313" key="2">
    <source>
        <dbReference type="Proteomes" id="UP000032614"/>
    </source>
</evidence>
<dbReference type="GeneID" id="66513893"/>
<protein>
    <submittedName>
        <fullName evidence="1">Uncharacterized protein</fullName>
    </submittedName>
</protein>
<accession>A0AAU8ST74</accession>
<name>A0AAU8ST74_9BURK</name>
<dbReference type="Proteomes" id="UP000032614">
    <property type="component" value="Chromosome 3"/>
</dbReference>
<dbReference type="EMBL" id="CP010025">
    <property type="protein sequence ID" value="AJZ56775.1"/>
    <property type="molecule type" value="Genomic_DNA"/>
</dbReference>
<reference evidence="1 2" key="1">
    <citation type="journal article" date="2015" name="Genome Announc.">
        <title>Complete genome sequences for 59 burkholderia isolates, both pathogenic and near neighbor.</title>
        <authorList>
            <person name="Johnson S.L."/>
            <person name="Bishop-Lilly K.A."/>
            <person name="Ladner J.T."/>
            <person name="Daligault H.E."/>
            <person name="Davenport K.W."/>
            <person name="Jaissle J."/>
            <person name="Frey K.G."/>
            <person name="Koroleva G.I."/>
            <person name="Bruce D.C."/>
            <person name="Coyne S.R."/>
            <person name="Broomall S.M."/>
            <person name="Li P.E."/>
            <person name="Teshima H."/>
            <person name="Gibbons H.S."/>
            <person name="Palacios G.F."/>
            <person name="Rosenzweig C.N."/>
            <person name="Redden C.L."/>
            <person name="Xu Y."/>
            <person name="Minogue T.D."/>
            <person name="Chain P.S."/>
        </authorList>
    </citation>
    <scope>NUCLEOTIDE SEQUENCE [LARGE SCALE GENOMIC DNA]</scope>
    <source>
        <strain evidence="1 2">ATCC BAA-463</strain>
    </source>
</reference>
<sequence length="60" mass="6757">MTSSYRGIFAHKLEDGTIISVQCEDTAGNGNDVPIDVYRQRDIQPPAESLPDQHQFKPNR</sequence>